<keyword evidence="7" id="KW-1185">Reference proteome</keyword>
<dbReference type="SUPFAM" id="SSF46689">
    <property type="entry name" value="Homeodomain-like"/>
    <property type="match status" value="2"/>
</dbReference>
<dbReference type="RefSeq" id="WP_310282833.1">
    <property type="nucleotide sequence ID" value="NZ_JAVDWQ010000012.1"/>
</dbReference>
<dbReference type="Pfam" id="PF12833">
    <property type="entry name" value="HTH_18"/>
    <property type="match status" value="1"/>
</dbReference>
<dbReference type="PANTHER" id="PTHR46796">
    <property type="entry name" value="HTH-TYPE TRANSCRIPTIONAL ACTIVATOR RHAS-RELATED"/>
    <property type="match status" value="1"/>
</dbReference>
<evidence type="ECO:0000256" key="1">
    <source>
        <dbReference type="ARBA" id="ARBA00023015"/>
    </source>
</evidence>
<dbReference type="InterPro" id="IPR009057">
    <property type="entry name" value="Homeodomain-like_sf"/>
</dbReference>
<keyword evidence="2" id="KW-0238">DNA-binding</keyword>
<keyword evidence="3" id="KW-0010">Activator</keyword>
<keyword evidence="1" id="KW-0805">Transcription regulation</keyword>
<dbReference type="PANTHER" id="PTHR46796:SF2">
    <property type="entry name" value="TRANSCRIPTIONAL REGULATORY PROTEIN"/>
    <property type="match status" value="1"/>
</dbReference>
<feature type="domain" description="HTH araC/xylS-type" evidence="5">
    <location>
        <begin position="161"/>
        <end position="258"/>
    </location>
</feature>
<dbReference type="PROSITE" id="PS00041">
    <property type="entry name" value="HTH_ARAC_FAMILY_1"/>
    <property type="match status" value="1"/>
</dbReference>
<dbReference type="InterPro" id="IPR050204">
    <property type="entry name" value="AraC_XylS_family_regulators"/>
</dbReference>
<dbReference type="InterPro" id="IPR037923">
    <property type="entry name" value="HTH-like"/>
</dbReference>
<reference evidence="6 7" key="1">
    <citation type="submission" date="2023-07" db="EMBL/GenBank/DDBJ databases">
        <title>Sorghum-associated microbial communities from plants grown in Nebraska, USA.</title>
        <authorList>
            <person name="Schachtman D."/>
        </authorList>
    </citation>
    <scope>NUCLEOTIDE SEQUENCE [LARGE SCALE GENOMIC DNA]</scope>
    <source>
        <strain evidence="6 7">4129</strain>
    </source>
</reference>
<evidence type="ECO:0000259" key="5">
    <source>
        <dbReference type="PROSITE" id="PS01124"/>
    </source>
</evidence>
<dbReference type="InterPro" id="IPR018062">
    <property type="entry name" value="HTH_AraC-typ_CS"/>
</dbReference>
<dbReference type="InterPro" id="IPR003313">
    <property type="entry name" value="AraC-bd"/>
</dbReference>
<gene>
    <name evidence="6" type="ORF">J2W48_003434</name>
</gene>
<evidence type="ECO:0000256" key="3">
    <source>
        <dbReference type="ARBA" id="ARBA00023159"/>
    </source>
</evidence>
<dbReference type="SMART" id="SM00342">
    <property type="entry name" value="HTH_ARAC"/>
    <property type="match status" value="1"/>
</dbReference>
<name>A0ABU1YCY2_9FLAO</name>
<evidence type="ECO:0000256" key="2">
    <source>
        <dbReference type="ARBA" id="ARBA00023125"/>
    </source>
</evidence>
<evidence type="ECO:0000256" key="4">
    <source>
        <dbReference type="ARBA" id="ARBA00023163"/>
    </source>
</evidence>
<evidence type="ECO:0000313" key="7">
    <source>
        <dbReference type="Proteomes" id="UP001269081"/>
    </source>
</evidence>
<comment type="caution">
    <text evidence="6">The sequence shown here is derived from an EMBL/GenBank/DDBJ whole genome shotgun (WGS) entry which is preliminary data.</text>
</comment>
<dbReference type="Gene3D" id="1.10.10.60">
    <property type="entry name" value="Homeodomain-like"/>
    <property type="match status" value="2"/>
</dbReference>
<protein>
    <submittedName>
        <fullName evidence="6">AraC-like DNA-binding protein</fullName>
    </submittedName>
</protein>
<dbReference type="Pfam" id="PF02311">
    <property type="entry name" value="AraC_binding"/>
    <property type="match status" value="1"/>
</dbReference>
<organism evidence="6 7">
    <name type="scientific">Flavobacterium piscis</name>
    <dbReference type="NCBI Taxonomy" id="1114874"/>
    <lineage>
        <taxon>Bacteria</taxon>
        <taxon>Pseudomonadati</taxon>
        <taxon>Bacteroidota</taxon>
        <taxon>Flavobacteriia</taxon>
        <taxon>Flavobacteriales</taxon>
        <taxon>Flavobacteriaceae</taxon>
        <taxon>Flavobacterium</taxon>
    </lineage>
</organism>
<sequence>MRKKNISEYYQLPILDGLELLNAKSHTLDFPFHVHDTFNIALILDTTFNTKLNDKFLKAPKGTLSITNPNEVHATPCDKDIGNSFFTFYVSPEAIKDFNNGEHVFFEDKVIYDQSIFNELYFLSANFKNNEIDFETRLIEALKLLVLKYASVKPLKFATSKLFQSFIAETNFESFSLNKTASQFGLNKYKFIRLFKQETGLTPNNYVLLTRIQHSKNMLKQGKPIFNTAIDCGFYDLSHFYKNFKRFTGVNPLDFQNSFLFK</sequence>
<accession>A0ABU1YCY2</accession>
<dbReference type="SUPFAM" id="SSF51215">
    <property type="entry name" value="Regulatory protein AraC"/>
    <property type="match status" value="1"/>
</dbReference>
<dbReference type="PROSITE" id="PS01124">
    <property type="entry name" value="HTH_ARAC_FAMILY_2"/>
    <property type="match status" value="1"/>
</dbReference>
<proteinExistence type="predicted"/>
<dbReference type="EMBL" id="JAVDWQ010000012">
    <property type="protein sequence ID" value="MDR7211480.1"/>
    <property type="molecule type" value="Genomic_DNA"/>
</dbReference>
<dbReference type="InterPro" id="IPR018060">
    <property type="entry name" value="HTH_AraC"/>
</dbReference>
<keyword evidence="4" id="KW-0804">Transcription</keyword>
<dbReference type="Proteomes" id="UP001269081">
    <property type="component" value="Unassembled WGS sequence"/>
</dbReference>
<evidence type="ECO:0000313" key="6">
    <source>
        <dbReference type="EMBL" id="MDR7211480.1"/>
    </source>
</evidence>